<gene>
    <name evidence="2" type="ORF">CspeluHIS016_0102560</name>
</gene>
<feature type="region of interest" description="Disordered" evidence="1">
    <location>
        <begin position="28"/>
        <end position="125"/>
    </location>
</feature>
<proteinExistence type="predicted"/>
<accession>A0AAD3TN07</accession>
<dbReference type="AlphaFoldDB" id="A0AAD3TN07"/>
<organism evidence="2 3">
    <name type="scientific">Cutaneotrichosporon spelunceum</name>
    <dbReference type="NCBI Taxonomy" id="1672016"/>
    <lineage>
        <taxon>Eukaryota</taxon>
        <taxon>Fungi</taxon>
        <taxon>Dikarya</taxon>
        <taxon>Basidiomycota</taxon>
        <taxon>Agaricomycotina</taxon>
        <taxon>Tremellomycetes</taxon>
        <taxon>Trichosporonales</taxon>
        <taxon>Trichosporonaceae</taxon>
        <taxon>Cutaneotrichosporon</taxon>
    </lineage>
</organism>
<dbReference type="EMBL" id="BTCM01000001">
    <property type="protein sequence ID" value="GMK53670.1"/>
    <property type="molecule type" value="Genomic_DNA"/>
</dbReference>
<evidence type="ECO:0000313" key="2">
    <source>
        <dbReference type="EMBL" id="GMK53670.1"/>
    </source>
</evidence>
<feature type="compositionally biased region" description="Low complexity" evidence="1">
    <location>
        <begin position="84"/>
        <end position="119"/>
    </location>
</feature>
<dbReference type="Proteomes" id="UP001222932">
    <property type="component" value="Unassembled WGS sequence"/>
</dbReference>
<dbReference type="Gene3D" id="2.20.70.10">
    <property type="match status" value="1"/>
</dbReference>
<sequence length="231" mass="24896">MSSNPDTRPLPDGWVTQLNTQYNTWFYVNTRAPGGPQSQWTHPADDKPPAHDFASPSGPPPGQNEKASYSVEKNDYGQSSQQAPYDQQRQFGQPQQQYQQYQQPYQQQYQQQYQQAPPQQREKRSFLSKLTGKASGQQQGYPGGYGQPMGYGQQPMYGGYPQQGMMMPGGGRKPGMGAGGGMALGAGAGLLGGMMLGNAMSDHDDYAEGYADGASGGGFDGGDFDGGGFDF</sequence>
<reference evidence="2" key="1">
    <citation type="journal article" date="2023" name="BMC Genomics">
        <title>Chromosome-level genome assemblies of Cutaneotrichosporon spp. (Trichosporonales, Basidiomycota) reveal imbalanced evolution between nucleotide sequences and chromosome synteny.</title>
        <authorList>
            <person name="Kobayashi Y."/>
            <person name="Kayamori A."/>
            <person name="Aoki K."/>
            <person name="Shiwa Y."/>
            <person name="Matsutani M."/>
            <person name="Fujita N."/>
            <person name="Sugita T."/>
            <person name="Iwasaki W."/>
            <person name="Tanaka N."/>
            <person name="Takashima M."/>
        </authorList>
    </citation>
    <scope>NUCLEOTIDE SEQUENCE</scope>
    <source>
        <strain evidence="2">HIS016</strain>
    </source>
</reference>
<reference evidence="2" key="2">
    <citation type="submission" date="2023-06" db="EMBL/GenBank/DDBJ databases">
        <authorList>
            <person name="Kobayashi Y."/>
            <person name="Kayamori A."/>
            <person name="Aoki K."/>
            <person name="Shiwa Y."/>
            <person name="Fujita N."/>
            <person name="Sugita T."/>
            <person name="Iwasaki W."/>
            <person name="Tanaka N."/>
            <person name="Takashima M."/>
        </authorList>
    </citation>
    <scope>NUCLEOTIDE SEQUENCE</scope>
    <source>
        <strain evidence="2">HIS016</strain>
    </source>
</reference>
<evidence type="ECO:0000313" key="3">
    <source>
        <dbReference type="Proteomes" id="UP001222932"/>
    </source>
</evidence>
<dbReference type="InterPro" id="IPR036020">
    <property type="entry name" value="WW_dom_sf"/>
</dbReference>
<keyword evidence="3" id="KW-1185">Reference proteome</keyword>
<name>A0AAD3TN07_9TREE</name>
<protein>
    <recommendedName>
        <fullName evidence="4">WW domain-containing protein</fullName>
    </recommendedName>
</protein>
<evidence type="ECO:0000256" key="1">
    <source>
        <dbReference type="SAM" id="MobiDB-lite"/>
    </source>
</evidence>
<comment type="caution">
    <text evidence="2">The sequence shown here is derived from an EMBL/GenBank/DDBJ whole genome shotgun (WGS) entry which is preliminary data.</text>
</comment>
<evidence type="ECO:0008006" key="4">
    <source>
        <dbReference type="Google" id="ProtNLM"/>
    </source>
</evidence>
<dbReference type="SUPFAM" id="SSF51045">
    <property type="entry name" value="WW domain"/>
    <property type="match status" value="1"/>
</dbReference>